<feature type="non-terminal residue" evidence="2">
    <location>
        <position position="22"/>
    </location>
</feature>
<feature type="region of interest" description="Disordered" evidence="1">
    <location>
        <begin position="1"/>
        <end position="22"/>
    </location>
</feature>
<name>A0A8S3E561_9BILA</name>
<evidence type="ECO:0000256" key="1">
    <source>
        <dbReference type="SAM" id="MobiDB-lite"/>
    </source>
</evidence>
<dbReference type="EMBL" id="CAJOBJ010221436">
    <property type="protein sequence ID" value="CAF5033995.1"/>
    <property type="molecule type" value="Genomic_DNA"/>
</dbReference>
<accession>A0A8S3E561</accession>
<comment type="caution">
    <text evidence="2">The sequence shown here is derived from an EMBL/GenBank/DDBJ whole genome shotgun (WGS) entry which is preliminary data.</text>
</comment>
<dbReference type="Proteomes" id="UP000681720">
    <property type="component" value="Unassembled WGS sequence"/>
</dbReference>
<reference evidence="2" key="1">
    <citation type="submission" date="2021-02" db="EMBL/GenBank/DDBJ databases">
        <authorList>
            <person name="Nowell W R."/>
        </authorList>
    </citation>
    <scope>NUCLEOTIDE SEQUENCE</scope>
</reference>
<sequence length="22" mass="2434">MSSTKLITSNAHDNQSDDELQV</sequence>
<gene>
    <name evidence="2" type="ORF">GIL414_LOCUS59058</name>
</gene>
<evidence type="ECO:0000313" key="3">
    <source>
        <dbReference type="Proteomes" id="UP000681720"/>
    </source>
</evidence>
<organism evidence="2 3">
    <name type="scientific">Rotaria magnacalcarata</name>
    <dbReference type="NCBI Taxonomy" id="392030"/>
    <lineage>
        <taxon>Eukaryota</taxon>
        <taxon>Metazoa</taxon>
        <taxon>Spiralia</taxon>
        <taxon>Gnathifera</taxon>
        <taxon>Rotifera</taxon>
        <taxon>Eurotatoria</taxon>
        <taxon>Bdelloidea</taxon>
        <taxon>Philodinida</taxon>
        <taxon>Philodinidae</taxon>
        <taxon>Rotaria</taxon>
    </lineage>
</organism>
<proteinExistence type="predicted"/>
<feature type="compositionally biased region" description="Polar residues" evidence="1">
    <location>
        <begin position="1"/>
        <end position="13"/>
    </location>
</feature>
<evidence type="ECO:0000313" key="2">
    <source>
        <dbReference type="EMBL" id="CAF5033995.1"/>
    </source>
</evidence>
<dbReference type="AlphaFoldDB" id="A0A8S3E561"/>
<protein>
    <submittedName>
        <fullName evidence="2">Uncharacterized protein</fullName>
    </submittedName>
</protein>